<evidence type="ECO:0000313" key="2">
    <source>
        <dbReference type="EMBL" id="GGE07070.1"/>
    </source>
</evidence>
<dbReference type="Pfam" id="PF11218">
    <property type="entry name" value="DUF3011"/>
    <property type="match status" value="1"/>
</dbReference>
<reference evidence="2" key="2">
    <citation type="submission" date="2020-09" db="EMBL/GenBank/DDBJ databases">
        <authorList>
            <person name="Sun Q."/>
            <person name="Zhou Y."/>
        </authorList>
    </citation>
    <scope>NUCLEOTIDE SEQUENCE</scope>
    <source>
        <strain evidence="2">CGMCC 1.15519</strain>
    </source>
</reference>
<proteinExistence type="predicted"/>
<dbReference type="RefSeq" id="WP_188762007.1">
    <property type="nucleotide sequence ID" value="NZ_BMJM01000003.1"/>
</dbReference>
<feature type="compositionally biased region" description="Polar residues" evidence="1">
    <location>
        <begin position="148"/>
        <end position="169"/>
    </location>
</feature>
<evidence type="ECO:0000313" key="3">
    <source>
        <dbReference type="Proteomes" id="UP000635071"/>
    </source>
</evidence>
<organism evidence="2 3">
    <name type="scientific">Sandarakinorhabdus glacialis</name>
    <dbReference type="NCBI Taxonomy" id="1614636"/>
    <lineage>
        <taxon>Bacteria</taxon>
        <taxon>Pseudomonadati</taxon>
        <taxon>Pseudomonadota</taxon>
        <taxon>Alphaproteobacteria</taxon>
        <taxon>Sphingomonadales</taxon>
        <taxon>Sphingosinicellaceae</taxon>
        <taxon>Sandarakinorhabdus</taxon>
    </lineage>
</organism>
<sequence length="238" mass="25175">MIQPPRPPRPPIAIQPPIYPGYGGNWNGNTIRCASQDYRYRECRADTRGGVRLVRVRGGQCVQGRTWGFRPNLIWVNNGCRADFQTRSGYGGGNNNGGGGPSAGVIIGGVVVAAGLVALLANSNNKSAPQSGNTAAPLPQQPFQPPATNQGPARISANTGGVTPSARPSLNTCLTEAAKQIGATGGSEIRLDRLDDIEAGNGGYRFRFQLVAVYPDENRTIPTFCRATPTKLVELTFG</sequence>
<dbReference type="EMBL" id="BMJM01000003">
    <property type="protein sequence ID" value="GGE07070.1"/>
    <property type="molecule type" value="Genomic_DNA"/>
</dbReference>
<feature type="region of interest" description="Disordered" evidence="1">
    <location>
        <begin position="126"/>
        <end position="169"/>
    </location>
</feature>
<reference evidence="2" key="1">
    <citation type="journal article" date="2014" name="Int. J. Syst. Evol. Microbiol.">
        <title>Complete genome sequence of Corynebacterium casei LMG S-19264T (=DSM 44701T), isolated from a smear-ripened cheese.</title>
        <authorList>
            <consortium name="US DOE Joint Genome Institute (JGI-PGF)"/>
            <person name="Walter F."/>
            <person name="Albersmeier A."/>
            <person name="Kalinowski J."/>
            <person name="Ruckert C."/>
        </authorList>
    </citation>
    <scope>NUCLEOTIDE SEQUENCE</scope>
    <source>
        <strain evidence="2">CGMCC 1.15519</strain>
    </source>
</reference>
<accession>A0A916ZP38</accession>
<dbReference type="Proteomes" id="UP000635071">
    <property type="component" value="Unassembled WGS sequence"/>
</dbReference>
<evidence type="ECO:0008006" key="4">
    <source>
        <dbReference type="Google" id="ProtNLM"/>
    </source>
</evidence>
<comment type="caution">
    <text evidence="2">The sequence shown here is derived from an EMBL/GenBank/DDBJ whole genome shotgun (WGS) entry which is preliminary data.</text>
</comment>
<gene>
    <name evidence="2" type="ORF">GCM10011529_11820</name>
</gene>
<dbReference type="InterPro" id="IPR021381">
    <property type="entry name" value="DUF3011"/>
</dbReference>
<dbReference type="AlphaFoldDB" id="A0A916ZP38"/>
<name>A0A916ZP38_9SPHN</name>
<evidence type="ECO:0000256" key="1">
    <source>
        <dbReference type="SAM" id="MobiDB-lite"/>
    </source>
</evidence>
<protein>
    <recommendedName>
        <fullName evidence="4">DUF3011 domain-containing protein</fullName>
    </recommendedName>
</protein>
<keyword evidence="3" id="KW-1185">Reference proteome</keyword>